<evidence type="ECO:0000313" key="1">
    <source>
        <dbReference type="EMBL" id="CAN0185335.1"/>
    </source>
</evidence>
<gene>
    <name evidence="1" type="ORF">MRATA1EN22A_LOCUS13322</name>
</gene>
<evidence type="ECO:0000313" key="2">
    <source>
        <dbReference type="Proteomes" id="UP001162501"/>
    </source>
</evidence>
<name>A0AC59Z331_RANTA</name>
<reference evidence="1" key="1">
    <citation type="submission" date="2023-05" db="EMBL/GenBank/DDBJ databases">
        <authorList>
            <consortium name="ELIXIR-Norway"/>
        </authorList>
    </citation>
    <scope>NUCLEOTIDE SEQUENCE</scope>
</reference>
<organism evidence="1 2">
    <name type="scientific">Rangifer tarandus platyrhynchus</name>
    <name type="common">Svalbard reindeer</name>
    <dbReference type="NCBI Taxonomy" id="3082113"/>
    <lineage>
        <taxon>Eukaryota</taxon>
        <taxon>Metazoa</taxon>
        <taxon>Chordata</taxon>
        <taxon>Craniata</taxon>
        <taxon>Vertebrata</taxon>
        <taxon>Euteleostomi</taxon>
        <taxon>Mammalia</taxon>
        <taxon>Eutheria</taxon>
        <taxon>Laurasiatheria</taxon>
        <taxon>Artiodactyla</taxon>
        <taxon>Ruminantia</taxon>
        <taxon>Pecora</taxon>
        <taxon>Cervidae</taxon>
        <taxon>Odocoileinae</taxon>
        <taxon>Rangifer</taxon>
    </lineage>
</organism>
<dbReference type="EMBL" id="OX596107">
    <property type="protein sequence ID" value="CAN0185335.1"/>
    <property type="molecule type" value="Genomic_DNA"/>
</dbReference>
<sequence length="154" mass="15852">MDARKQEVGAAGRAAEAVSSAGEDGGGGRRGRNYGGGTERGQACNSSRVTTPATSMKAAAAVAGAGGGGGENDDVPHKTLPSQLFTSGAQKIPRPRDSEDSRSANSGLLLTIPICYITRDDLYTISNPCGPVQRIVIFRKNGVQAMEDCVQRAG</sequence>
<reference evidence="1" key="2">
    <citation type="submission" date="2025-03" db="EMBL/GenBank/DDBJ databases">
        <authorList>
            <consortium name="ELIXIR-Norway"/>
            <consortium name="Elixir Norway"/>
        </authorList>
    </citation>
    <scope>NUCLEOTIDE SEQUENCE</scope>
</reference>
<protein>
    <submittedName>
        <fullName evidence="1">Uncharacterized protein</fullName>
    </submittedName>
</protein>
<accession>A0AC59Z331</accession>
<dbReference type="Proteomes" id="UP001162501">
    <property type="component" value="Chromosome 23"/>
</dbReference>
<proteinExistence type="predicted"/>